<protein>
    <submittedName>
        <fullName evidence="2">Uncharacterized protein</fullName>
    </submittedName>
</protein>
<name>A0A3N4KRL2_9PEZI</name>
<dbReference type="Proteomes" id="UP000277580">
    <property type="component" value="Unassembled WGS sequence"/>
</dbReference>
<evidence type="ECO:0000313" key="3">
    <source>
        <dbReference type="Proteomes" id="UP000277580"/>
    </source>
</evidence>
<organism evidence="2 3">
    <name type="scientific">Morchella conica CCBAS932</name>
    <dbReference type="NCBI Taxonomy" id="1392247"/>
    <lineage>
        <taxon>Eukaryota</taxon>
        <taxon>Fungi</taxon>
        <taxon>Dikarya</taxon>
        <taxon>Ascomycota</taxon>
        <taxon>Pezizomycotina</taxon>
        <taxon>Pezizomycetes</taxon>
        <taxon>Pezizales</taxon>
        <taxon>Morchellaceae</taxon>
        <taxon>Morchella</taxon>
    </lineage>
</organism>
<keyword evidence="1" id="KW-0472">Membrane</keyword>
<proteinExistence type="predicted"/>
<feature type="transmembrane region" description="Helical" evidence="1">
    <location>
        <begin position="123"/>
        <end position="144"/>
    </location>
</feature>
<dbReference type="AlphaFoldDB" id="A0A3N4KRL2"/>
<reference evidence="2 3" key="1">
    <citation type="journal article" date="2018" name="Nat. Ecol. Evol.">
        <title>Pezizomycetes genomes reveal the molecular basis of ectomycorrhizal truffle lifestyle.</title>
        <authorList>
            <person name="Murat C."/>
            <person name="Payen T."/>
            <person name="Noel B."/>
            <person name="Kuo A."/>
            <person name="Morin E."/>
            <person name="Chen J."/>
            <person name="Kohler A."/>
            <person name="Krizsan K."/>
            <person name="Balestrini R."/>
            <person name="Da Silva C."/>
            <person name="Montanini B."/>
            <person name="Hainaut M."/>
            <person name="Levati E."/>
            <person name="Barry K.W."/>
            <person name="Belfiori B."/>
            <person name="Cichocki N."/>
            <person name="Clum A."/>
            <person name="Dockter R.B."/>
            <person name="Fauchery L."/>
            <person name="Guy J."/>
            <person name="Iotti M."/>
            <person name="Le Tacon F."/>
            <person name="Lindquist E.A."/>
            <person name="Lipzen A."/>
            <person name="Malagnac F."/>
            <person name="Mello A."/>
            <person name="Molinier V."/>
            <person name="Miyauchi S."/>
            <person name="Poulain J."/>
            <person name="Riccioni C."/>
            <person name="Rubini A."/>
            <person name="Sitrit Y."/>
            <person name="Splivallo R."/>
            <person name="Traeger S."/>
            <person name="Wang M."/>
            <person name="Zifcakova L."/>
            <person name="Wipf D."/>
            <person name="Zambonelli A."/>
            <person name="Paolocci F."/>
            <person name="Nowrousian M."/>
            <person name="Ottonello S."/>
            <person name="Baldrian P."/>
            <person name="Spatafora J.W."/>
            <person name="Henrissat B."/>
            <person name="Nagy L.G."/>
            <person name="Aury J.M."/>
            <person name="Wincker P."/>
            <person name="Grigoriev I.V."/>
            <person name="Bonfante P."/>
            <person name="Martin F.M."/>
        </authorList>
    </citation>
    <scope>NUCLEOTIDE SEQUENCE [LARGE SCALE GENOMIC DNA]</scope>
    <source>
        <strain evidence="2 3">CCBAS932</strain>
    </source>
</reference>
<keyword evidence="1" id="KW-0812">Transmembrane</keyword>
<accession>A0A3N4KRL2</accession>
<gene>
    <name evidence="2" type="ORF">P167DRAFT_574523</name>
</gene>
<evidence type="ECO:0000313" key="2">
    <source>
        <dbReference type="EMBL" id="RPB12148.1"/>
    </source>
</evidence>
<evidence type="ECO:0000256" key="1">
    <source>
        <dbReference type="SAM" id="Phobius"/>
    </source>
</evidence>
<keyword evidence="3" id="KW-1185">Reference proteome</keyword>
<dbReference type="InParanoid" id="A0A3N4KRL2"/>
<sequence>MSDYPDYGAMSYLRAIFKANPPRYGPRPVMDTYTRPAPSHYSTGMKAPPPEENWYSKAFKFPYVGHSLEMDELTNNHWYKRDLNMWPGPVLFGRPSYGGRGVTNRQFLVQRNEGSHRSDSVEILIGCLFYVFLVLLFIFLGMWIRRRTLIRRKSMEWEERQRRLQDVERARYSHGL</sequence>
<dbReference type="OrthoDB" id="10335796at2759"/>
<dbReference type="EMBL" id="ML119130">
    <property type="protein sequence ID" value="RPB12148.1"/>
    <property type="molecule type" value="Genomic_DNA"/>
</dbReference>
<keyword evidence="1" id="KW-1133">Transmembrane helix</keyword>